<dbReference type="PANTHER" id="PTHR22895:SF0">
    <property type="entry name" value="ARMADILLO REPEAT-CONTAINING PROTEIN 6"/>
    <property type="match status" value="1"/>
</dbReference>
<proteinExistence type="predicted"/>
<gene>
    <name evidence="3" type="ORF">CYMTET_38246</name>
</gene>
<reference evidence="3 4" key="1">
    <citation type="journal article" date="2015" name="Genome Biol. Evol.">
        <title>Comparative Genomics of a Bacterivorous Green Alga Reveals Evolutionary Causalities and Consequences of Phago-Mixotrophic Mode of Nutrition.</title>
        <authorList>
            <person name="Burns J.A."/>
            <person name="Paasch A."/>
            <person name="Narechania A."/>
            <person name="Kim E."/>
        </authorList>
    </citation>
    <scope>NUCLEOTIDE SEQUENCE [LARGE SCALE GENOMIC DNA]</scope>
    <source>
        <strain evidence="3 4">PLY_AMNH</strain>
    </source>
</reference>
<dbReference type="EMBL" id="LGRX02025405">
    <property type="protein sequence ID" value="KAK3252452.1"/>
    <property type="molecule type" value="Genomic_DNA"/>
</dbReference>
<evidence type="ECO:0000313" key="3">
    <source>
        <dbReference type="EMBL" id="KAK3252452.1"/>
    </source>
</evidence>
<evidence type="ECO:0000256" key="1">
    <source>
        <dbReference type="ARBA" id="ARBA00022737"/>
    </source>
</evidence>
<feature type="region of interest" description="Disordered" evidence="2">
    <location>
        <begin position="297"/>
        <end position="348"/>
    </location>
</feature>
<name>A0AAE0CCB0_9CHLO</name>
<dbReference type="PANTHER" id="PTHR22895">
    <property type="entry name" value="ARMADILLO REPEAT-CONTAINING PROTEIN 6"/>
    <property type="match status" value="1"/>
</dbReference>
<keyword evidence="4" id="KW-1185">Reference proteome</keyword>
<comment type="caution">
    <text evidence="3">The sequence shown here is derived from an EMBL/GenBank/DDBJ whole genome shotgun (WGS) entry which is preliminary data.</text>
</comment>
<protein>
    <submittedName>
        <fullName evidence="3">Uncharacterized protein</fullName>
    </submittedName>
</protein>
<accession>A0AAE0CCB0</accession>
<keyword evidence="1" id="KW-0677">Repeat</keyword>
<dbReference type="InterPro" id="IPR011989">
    <property type="entry name" value="ARM-like"/>
</dbReference>
<dbReference type="SMART" id="SM00185">
    <property type="entry name" value="ARM"/>
    <property type="match status" value="3"/>
</dbReference>
<evidence type="ECO:0000256" key="2">
    <source>
        <dbReference type="SAM" id="MobiDB-lite"/>
    </source>
</evidence>
<dbReference type="AlphaFoldDB" id="A0AAE0CCB0"/>
<dbReference type="InterPro" id="IPR016024">
    <property type="entry name" value="ARM-type_fold"/>
</dbReference>
<sequence>MRAHQPFACHFSGRSSRSVFGGQRCKALHAIASNAGNVQRFLKLDTCAALAKGAGRLPESSKAHAWICRVLVLMMETTDAARPTVINSTCTLVINNGLQIHLQSQENQRWGLKALALITDTYMDHIVTPIEDIKIYVMSMGAHPNERVIQLLGLMLLCNLAANHETRKSMIAVGVVDTISKVMNKCLEDVDIQQKGCAVVAELCHTPENRPIVLEHGGMRTLLNAMYEHKPNEQVQQHGCKALAALNARDGGVHGMTKIKKASAWGAAQRAVKQTNAVVQAMQLHGESHEVQHWGSEALGSPAPLHPPAPPCTAFPRRRRPGSLPSREDPRAARPAATGNLAASNEDIGKGSKGTMNVVLESMRLHPHSSTVQHKCCWAIANLANQHEGRVLVASLGAIPCVLMALDLHNDDLTVQEYGCLAIANMAKDNLDNAAEVSRLGGMQKVLDCLEKHGKVPQVLMRAFEAMMSLSQYPQNRLDFLEAGAVRLITAVDKMHENDEKVHNSANKALATLAWMNADHLKVPRNREKDLPELSLFINTPIRGNVRDPDEPTSEEGGLFEGFG</sequence>
<organism evidence="3 4">
    <name type="scientific">Cymbomonas tetramitiformis</name>
    <dbReference type="NCBI Taxonomy" id="36881"/>
    <lineage>
        <taxon>Eukaryota</taxon>
        <taxon>Viridiplantae</taxon>
        <taxon>Chlorophyta</taxon>
        <taxon>Pyramimonadophyceae</taxon>
        <taxon>Pyramimonadales</taxon>
        <taxon>Pyramimonadaceae</taxon>
        <taxon>Cymbomonas</taxon>
    </lineage>
</organism>
<dbReference type="SUPFAM" id="SSF48371">
    <property type="entry name" value="ARM repeat"/>
    <property type="match status" value="1"/>
</dbReference>
<dbReference type="Gene3D" id="1.25.10.10">
    <property type="entry name" value="Leucine-rich Repeat Variant"/>
    <property type="match status" value="2"/>
</dbReference>
<feature type="compositionally biased region" description="Pro residues" evidence="2">
    <location>
        <begin position="304"/>
        <end position="313"/>
    </location>
</feature>
<feature type="region of interest" description="Disordered" evidence="2">
    <location>
        <begin position="545"/>
        <end position="564"/>
    </location>
</feature>
<dbReference type="InterPro" id="IPR000225">
    <property type="entry name" value="Armadillo"/>
</dbReference>
<dbReference type="Proteomes" id="UP001190700">
    <property type="component" value="Unassembled WGS sequence"/>
</dbReference>
<evidence type="ECO:0000313" key="4">
    <source>
        <dbReference type="Proteomes" id="UP001190700"/>
    </source>
</evidence>